<name>A0A7W8CZ51_9FIRM</name>
<dbReference type="Proteomes" id="UP000521313">
    <property type="component" value="Unassembled WGS sequence"/>
</dbReference>
<reference evidence="1 2" key="1">
    <citation type="submission" date="2020-08" db="EMBL/GenBank/DDBJ databases">
        <title>Genomic Encyclopedia of Type Strains, Phase IV (KMG-IV): sequencing the most valuable type-strain genomes for metagenomic binning, comparative biology and taxonomic classification.</title>
        <authorList>
            <person name="Goeker M."/>
        </authorList>
    </citation>
    <scope>NUCLEOTIDE SEQUENCE [LARGE SCALE GENOMIC DNA]</scope>
    <source>
        <strain evidence="1 2">DSM 26963</strain>
    </source>
</reference>
<protein>
    <recommendedName>
        <fullName evidence="3">Virulence protein</fullName>
    </recommendedName>
</protein>
<organism evidence="1 2">
    <name type="scientific">Faecalicoccus acidiformans</name>
    <dbReference type="NCBI Taxonomy" id="915173"/>
    <lineage>
        <taxon>Bacteria</taxon>
        <taxon>Bacillati</taxon>
        <taxon>Bacillota</taxon>
        <taxon>Erysipelotrichia</taxon>
        <taxon>Erysipelotrichales</taxon>
        <taxon>Erysipelotrichaceae</taxon>
        <taxon>Faecalicoccus</taxon>
    </lineage>
</organism>
<proteinExistence type="predicted"/>
<dbReference type="AlphaFoldDB" id="A0A7W8CZ51"/>
<dbReference type="EMBL" id="JACHHD010000002">
    <property type="protein sequence ID" value="MBB5184305.1"/>
    <property type="molecule type" value="Genomic_DNA"/>
</dbReference>
<dbReference type="PANTHER" id="PTHR35810:SF1">
    <property type="entry name" value="CYTOPLASMIC PROTEIN"/>
    <property type="match status" value="1"/>
</dbReference>
<comment type="caution">
    <text evidence="1">The sequence shown here is derived from an EMBL/GenBank/DDBJ whole genome shotgun (WGS) entry which is preliminary data.</text>
</comment>
<evidence type="ECO:0000313" key="1">
    <source>
        <dbReference type="EMBL" id="MBB5184305.1"/>
    </source>
</evidence>
<evidence type="ECO:0008006" key="3">
    <source>
        <dbReference type="Google" id="ProtNLM"/>
    </source>
</evidence>
<accession>A0A7W8CZ51</accession>
<evidence type="ECO:0000313" key="2">
    <source>
        <dbReference type="Proteomes" id="UP000521313"/>
    </source>
</evidence>
<dbReference type="PANTHER" id="PTHR35810">
    <property type="entry name" value="CYTOPLASMIC PROTEIN-RELATED"/>
    <property type="match status" value="1"/>
</dbReference>
<gene>
    <name evidence="1" type="ORF">HNQ43_000340</name>
</gene>
<sequence>MTPENDTVWLTQQQMAEPFDKERSVITKHIGNIFKEKELDKDSNVQNLHITNSDRPVSFYSLDVIISAGYRVKSQRGIAFLPLMKNA</sequence>
<dbReference type="RefSeq" id="WP_244957007.1">
    <property type="nucleotide sequence ID" value="NZ_JACHHD010000002.1"/>
</dbReference>